<comment type="caution">
    <text evidence="5">The sequence shown here is derived from an EMBL/GenBank/DDBJ whole genome shotgun (WGS) entry which is preliminary data.</text>
</comment>
<evidence type="ECO:0000256" key="2">
    <source>
        <dbReference type="SAM" id="SignalP"/>
    </source>
</evidence>
<evidence type="ECO:0000259" key="3">
    <source>
        <dbReference type="Pfam" id="PF00144"/>
    </source>
</evidence>
<keyword evidence="6" id="KW-1185">Reference proteome</keyword>
<dbReference type="Pfam" id="PF26335">
    <property type="entry name" value="ARB_00930_C"/>
    <property type="match status" value="1"/>
</dbReference>
<keyword evidence="2" id="KW-0732">Signal</keyword>
<evidence type="ECO:0000313" key="6">
    <source>
        <dbReference type="Proteomes" id="UP001232148"/>
    </source>
</evidence>
<dbReference type="Proteomes" id="UP001232148">
    <property type="component" value="Unassembled WGS sequence"/>
</dbReference>
<feature type="domain" description="Beta-lactamase-related" evidence="3">
    <location>
        <begin position="98"/>
        <end position="404"/>
    </location>
</feature>
<evidence type="ECO:0000313" key="5">
    <source>
        <dbReference type="EMBL" id="KAK2026729.1"/>
    </source>
</evidence>
<comment type="similarity">
    <text evidence="1">Belongs to the beta-lactamase family.</text>
</comment>
<dbReference type="InterPro" id="IPR058664">
    <property type="entry name" value="ARB_00930-like_C"/>
</dbReference>
<dbReference type="SUPFAM" id="SSF56601">
    <property type="entry name" value="beta-lactamase/transpeptidase-like"/>
    <property type="match status" value="1"/>
</dbReference>
<sequence length="610" mass="64496">MRSSSSSSSFTTLAAAAAALAGLAAATATYQCPPLGAVLPKAKAPSAHPAVRAAVAAFAASLEAETAAFDGSAVSVGVKSALEDAPLVDFHFTPRDRDPRGARAVDAHTAYRLASVSKLFPVLAALQRGDVVGRDDPLARFIPELRGAPGGRPLDHHDWEEVTVEAAAAHVGGIAGEMATDGAAYPGDWEALGLPPIAEEDKPTCGGFLGVPACTREEFLNAIKNSRPPSYPVYQTPVYSNLGTTLVGLAVEGATNKTLEEVLLESILGPAGMGNTTYGKPPEKLESLFIPANDTYFELDLGVFNPAGGMYSTTADMLRFGDAILQNRLLSPAKTRRWLKPTTLTSAPGSFVGAPWEGVASDNLTADGRLVEVYTKGGDIFSYHSLFVVVPEYGVTMSVLAAGPEVSGGGVFSYYMLKMNELLPPLVRALDEAARDEAARDVVGTYADAATDSTLTIAADGGWGLGLRDWRMRGFEVLPNLARYSFLGVNATGAPPPDPGITARLYPTGLGEEEGGNRTTTAWRALFDASSPARRDAIDDVMFYANASCYSWGSIDRATYGYKALDHFELTYGDDGRVESVLPKAFALSLKRVEEEEEEEGKSAAFVFQA</sequence>
<dbReference type="InterPro" id="IPR051478">
    <property type="entry name" value="Beta-lactamase-like_AB/R"/>
</dbReference>
<evidence type="ECO:0000256" key="1">
    <source>
        <dbReference type="ARBA" id="ARBA00038473"/>
    </source>
</evidence>
<feature type="domain" description="Beta-lactamase-like ARB-00930-like C-terminal" evidence="4">
    <location>
        <begin position="434"/>
        <end position="593"/>
    </location>
</feature>
<accession>A0AAD9LZH3</accession>
<protein>
    <submittedName>
        <fullName evidence="5">Beta-lactamase/transpeptidase-like protein</fullName>
    </submittedName>
</protein>
<dbReference type="EMBL" id="MU842909">
    <property type="protein sequence ID" value="KAK2026729.1"/>
    <property type="molecule type" value="Genomic_DNA"/>
</dbReference>
<name>A0AAD9LZH3_9PEZI</name>
<gene>
    <name evidence="5" type="ORF">LX32DRAFT_729953</name>
</gene>
<feature type="chain" id="PRO_5042161053" evidence="2">
    <location>
        <begin position="27"/>
        <end position="610"/>
    </location>
</feature>
<feature type="signal peptide" evidence="2">
    <location>
        <begin position="1"/>
        <end position="26"/>
    </location>
</feature>
<dbReference type="InterPro" id="IPR012338">
    <property type="entry name" value="Beta-lactam/transpept-like"/>
</dbReference>
<evidence type="ECO:0000259" key="4">
    <source>
        <dbReference type="Pfam" id="PF26335"/>
    </source>
</evidence>
<dbReference type="AlphaFoldDB" id="A0AAD9LZH3"/>
<proteinExistence type="inferred from homology"/>
<dbReference type="InterPro" id="IPR001466">
    <property type="entry name" value="Beta-lactam-related"/>
</dbReference>
<dbReference type="PANTHER" id="PTHR22935">
    <property type="entry name" value="PENICILLIN-BINDING PROTEIN"/>
    <property type="match status" value="1"/>
</dbReference>
<organism evidence="5 6">
    <name type="scientific">Colletotrichum zoysiae</name>
    <dbReference type="NCBI Taxonomy" id="1216348"/>
    <lineage>
        <taxon>Eukaryota</taxon>
        <taxon>Fungi</taxon>
        <taxon>Dikarya</taxon>
        <taxon>Ascomycota</taxon>
        <taxon>Pezizomycotina</taxon>
        <taxon>Sordariomycetes</taxon>
        <taxon>Hypocreomycetidae</taxon>
        <taxon>Glomerellales</taxon>
        <taxon>Glomerellaceae</taxon>
        <taxon>Colletotrichum</taxon>
        <taxon>Colletotrichum graminicola species complex</taxon>
    </lineage>
</organism>
<reference evidence="5" key="1">
    <citation type="submission" date="2021-06" db="EMBL/GenBank/DDBJ databases">
        <title>Comparative genomics, transcriptomics and evolutionary studies reveal genomic signatures of adaptation to plant cell wall in hemibiotrophic fungi.</title>
        <authorList>
            <consortium name="DOE Joint Genome Institute"/>
            <person name="Baroncelli R."/>
            <person name="Diaz J.F."/>
            <person name="Benocci T."/>
            <person name="Peng M."/>
            <person name="Battaglia E."/>
            <person name="Haridas S."/>
            <person name="Andreopoulos W."/>
            <person name="Labutti K."/>
            <person name="Pangilinan J."/>
            <person name="Floch G.L."/>
            <person name="Makela M.R."/>
            <person name="Henrissat B."/>
            <person name="Grigoriev I.V."/>
            <person name="Crouch J.A."/>
            <person name="De Vries R.P."/>
            <person name="Sukno S.A."/>
            <person name="Thon M.R."/>
        </authorList>
    </citation>
    <scope>NUCLEOTIDE SEQUENCE</scope>
    <source>
        <strain evidence="5">MAFF235873</strain>
    </source>
</reference>
<dbReference type="Pfam" id="PF00144">
    <property type="entry name" value="Beta-lactamase"/>
    <property type="match status" value="1"/>
</dbReference>
<dbReference type="PANTHER" id="PTHR22935:SF95">
    <property type="entry name" value="BETA-LACTAMASE-LIKE 1-RELATED"/>
    <property type="match status" value="1"/>
</dbReference>
<dbReference type="Gene3D" id="3.40.710.10">
    <property type="entry name" value="DD-peptidase/beta-lactamase superfamily"/>
    <property type="match status" value="1"/>
</dbReference>